<name>A0AAJ0G5R7_9PEZI</name>
<dbReference type="Proteomes" id="UP001271007">
    <property type="component" value="Unassembled WGS sequence"/>
</dbReference>
<dbReference type="EMBL" id="JAWDJX010000048">
    <property type="protein sequence ID" value="KAK3048494.1"/>
    <property type="molecule type" value="Genomic_DNA"/>
</dbReference>
<proteinExistence type="predicted"/>
<evidence type="ECO:0000313" key="3">
    <source>
        <dbReference type="Proteomes" id="UP001271007"/>
    </source>
</evidence>
<evidence type="ECO:0000313" key="2">
    <source>
        <dbReference type="EMBL" id="KAK3048494.1"/>
    </source>
</evidence>
<comment type="caution">
    <text evidence="2">The sequence shown here is derived from an EMBL/GenBank/DDBJ whole genome shotgun (WGS) entry which is preliminary data.</text>
</comment>
<dbReference type="AlphaFoldDB" id="A0AAJ0G5R7"/>
<sequence length="564" mass="63047">MNPERNPNKRPGSSGNDSSPPKRVAGGLALPPNPRRSDDPLLHMRQSLQGGLQAQPHVGSSDKGKQRAQIAATSTPSTQAPSGAPRSRSGTPPDQLAEEGMPEEGMYSPSMEKFGYALSPGGEHLISTNSNTYFGEVQQTQTRLDLPQPASTLPEFDWRRPISKITDVKPIDEFAMMCYVGLGRNVIQPPLNHLPRRNAKDRDAADSICERRSEVARQYRKETSAWELVWGDHMEQGAMFKPLTVILERLPIGSMHIQKLYADPTFNLLAFHRKVCGLHGPGPNYRFQFTAAQIGMGIDSVEATDPRNIALDMTCNPLDGVIVLLRNVAPKPKADAATSFGGYPSVEKLRTPVGTAIRDAWCNIFEVVPGQWGPESKNPGPWLWEGKWIKYKYTLPIGRFATNKKSFRHLNYMIIASINDAPSVAVILRCLKSRESGTGEIPDWKHRETFQIGHWAFYALLSLPRSQDLAWSLVAMNEFEVKRVQSITVFRPTQVDHGSSSNKGYYDMTDWPALLFNLQDKPMQKVMHDLVPELVQKYYTKESGYVDPLPNIRCDPISETFSVH</sequence>
<reference evidence="2" key="1">
    <citation type="submission" date="2023-04" db="EMBL/GenBank/DDBJ databases">
        <title>Black Yeasts Isolated from many extreme environments.</title>
        <authorList>
            <person name="Coleine C."/>
            <person name="Stajich J.E."/>
            <person name="Selbmann L."/>
        </authorList>
    </citation>
    <scope>NUCLEOTIDE SEQUENCE</scope>
    <source>
        <strain evidence="2">CCFEE 5312</strain>
    </source>
</reference>
<feature type="region of interest" description="Disordered" evidence="1">
    <location>
        <begin position="1"/>
        <end position="114"/>
    </location>
</feature>
<accession>A0AAJ0G5R7</accession>
<protein>
    <submittedName>
        <fullName evidence="2">Uncharacterized protein</fullName>
    </submittedName>
</protein>
<organism evidence="2 3">
    <name type="scientific">Extremus antarcticus</name>
    <dbReference type="NCBI Taxonomy" id="702011"/>
    <lineage>
        <taxon>Eukaryota</taxon>
        <taxon>Fungi</taxon>
        <taxon>Dikarya</taxon>
        <taxon>Ascomycota</taxon>
        <taxon>Pezizomycotina</taxon>
        <taxon>Dothideomycetes</taxon>
        <taxon>Dothideomycetidae</taxon>
        <taxon>Mycosphaerellales</taxon>
        <taxon>Extremaceae</taxon>
        <taxon>Extremus</taxon>
    </lineage>
</organism>
<evidence type="ECO:0000256" key="1">
    <source>
        <dbReference type="SAM" id="MobiDB-lite"/>
    </source>
</evidence>
<feature type="compositionally biased region" description="Polar residues" evidence="1">
    <location>
        <begin position="71"/>
        <end position="81"/>
    </location>
</feature>
<gene>
    <name evidence="2" type="ORF">LTR09_010158</name>
</gene>
<keyword evidence="3" id="KW-1185">Reference proteome</keyword>